<dbReference type="GO" id="GO:0005524">
    <property type="term" value="F:ATP binding"/>
    <property type="evidence" value="ECO:0007669"/>
    <property type="project" value="UniProtKB-KW"/>
</dbReference>
<dbReference type="GO" id="GO:0008443">
    <property type="term" value="F:phosphofructokinase activity"/>
    <property type="evidence" value="ECO:0007669"/>
    <property type="project" value="UniProtKB-ARBA"/>
</dbReference>
<comment type="similarity">
    <text evidence="8">Belongs to the carbohydrate kinase PfkB family. LacC subfamily.</text>
</comment>
<dbReference type="PATRIC" id="fig|1117379.3.peg.4451"/>
<dbReference type="PIRSF" id="PIRSF000535">
    <property type="entry name" value="1PFK/6PFK/LacC"/>
    <property type="match status" value="1"/>
</dbReference>
<evidence type="ECO:0000256" key="1">
    <source>
        <dbReference type="ARBA" id="ARBA00005380"/>
    </source>
</evidence>
<keyword evidence="3 8" id="KW-0423">Lactose metabolism</keyword>
<evidence type="ECO:0000313" key="11">
    <source>
        <dbReference type="Proteomes" id="UP000006316"/>
    </source>
</evidence>
<dbReference type="PROSITE" id="PS00584">
    <property type="entry name" value="PFKB_KINASES_2"/>
    <property type="match status" value="1"/>
</dbReference>
<comment type="similarity">
    <text evidence="1">Belongs to the carbohydrate kinase pfkB family.</text>
</comment>
<organism evidence="10 11">
    <name type="scientific">Neobacillus bataviensis LMG 21833</name>
    <dbReference type="NCBI Taxonomy" id="1117379"/>
    <lineage>
        <taxon>Bacteria</taxon>
        <taxon>Bacillati</taxon>
        <taxon>Bacillota</taxon>
        <taxon>Bacilli</taxon>
        <taxon>Bacillales</taxon>
        <taxon>Bacillaceae</taxon>
        <taxon>Neobacillus</taxon>
    </lineage>
</organism>
<evidence type="ECO:0000256" key="4">
    <source>
        <dbReference type="ARBA" id="ARBA00022741"/>
    </source>
</evidence>
<keyword evidence="6 8" id="KW-0067">ATP-binding</keyword>
<dbReference type="PANTHER" id="PTHR46566:SF5">
    <property type="entry name" value="1-PHOSPHOFRUCTOKINASE"/>
    <property type="match status" value="1"/>
</dbReference>
<dbReference type="RefSeq" id="WP_007087286.1">
    <property type="nucleotide sequence ID" value="NZ_AJLS01000137.1"/>
</dbReference>
<dbReference type="InterPro" id="IPR005926">
    <property type="entry name" value="LacC"/>
</dbReference>
<dbReference type="GO" id="GO:0009024">
    <property type="term" value="F:tagatose-6-phosphate kinase activity"/>
    <property type="evidence" value="ECO:0007669"/>
    <property type="project" value="UniProtKB-UniRule"/>
</dbReference>
<dbReference type="CDD" id="cd01164">
    <property type="entry name" value="FruK_PfkB_like"/>
    <property type="match status" value="1"/>
</dbReference>
<dbReference type="InterPro" id="IPR002173">
    <property type="entry name" value="Carboh/pur_kinase_PfkB_CS"/>
</dbReference>
<proteinExistence type="inferred from homology"/>
<dbReference type="FunFam" id="3.40.1190.20:FF:000001">
    <property type="entry name" value="Phosphofructokinase"/>
    <property type="match status" value="1"/>
</dbReference>
<sequence length="312" mass="33811">MILAVTMNPSVDISYPLADFKLDDVNRVEHVRKTAGGKGLNVARVIRQMGEGVLATGVLGGTIGDYIIQELTKSNIENNFLKINQESRNCIAILHDGKQTEILESGPTVSAENGAAFLKKFQVLLPDVSLVTISGSLPKGLESGFYRKMVEIGREKRIPVIVDASGESLRQVLLHHVKPFAIKPNIAELSQLLGVEVEQSESSLKQLVAKELFDGIEWVVVSLGGDGAFVKHGSDFYRVTIPAIDVVNPVGSGDATVAGLAVALKQNQSVPDVLKTAMTTGMLNTMEAGTGYIDRSKFSRFFELVEVRKIDY</sequence>
<dbReference type="eggNOG" id="COG1105">
    <property type="taxonomic scope" value="Bacteria"/>
</dbReference>
<dbReference type="InterPro" id="IPR029056">
    <property type="entry name" value="Ribokinase-like"/>
</dbReference>
<dbReference type="GO" id="GO:0019512">
    <property type="term" value="P:lactose catabolic process via tagatose-6-phosphate"/>
    <property type="evidence" value="ECO:0007669"/>
    <property type="project" value="InterPro"/>
</dbReference>
<comment type="catalytic activity">
    <reaction evidence="8">
        <text>D-tagatofuranose 6-phosphate + ATP = D-tagatofuranose 1,6-bisphosphate + ADP + H(+)</text>
        <dbReference type="Rhea" id="RHEA:12420"/>
        <dbReference type="ChEBI" id="CHEBI:15378"/>
        <dbReference type="ChEBI" id="CHEBI:30616"/>
        <dbReference type="ChEBI" id="CHEBI:58694"/>
        <dbReference type="ChEBI" id="CHEBI:58695"/>
        <dbReference type="ChEBI" id="CHEBI:456216"/>
        <dbReference type="EC" id="2.7.1.144"/>
    </reaction>
</comment>
<dbReference type="EMBL" id="AJLS01000137">
    <property type="protein sequence ID" value="EKN65257.1"/>
    <property type="molecule type" value="Genomic_DNA"/>
</dbReference>
<dbReference type="NCBIfam" id="TIGR03168">
    <property type="entry name" value="1-PFK"/>
    <property type="match status" value="1"/>
</dbReference>
<keyword evidence="5 10" id="KW-0418">Kinase</keyword>
<protein>
    <recommendedName>
        <fullName evidence="7 8">Tagatose-6-phosphate kinase</fullName>
        <ecNumber evidence="7 8">2.7.1.144</ecNumber>
    </recommendedName>
</protein>
<dbReference type="PANTHER" id="PTHR46566">
    <property type="entry name" value="1-PHOSPHOFRUCTOKINASE-RELATED"/>
    <property type="match status" value="1"/>
</dbReference>
<dbReference type="NCBIfam" id="TIGR01231">
    <property type="entry name" value="lacC"/>
    <property type="match status" value="1"/>
</dbReference>
<dbReference type="UniPathway" id="UPA00704">
    <property type="reaction ID" value="UER00715"/>
</dbReference>
<dbReference type="InterPro" id="IPR011611">
    <property type="entry name" value="PfkB_dom"/>
</dbReference>
<accession>K6CYF0</accession>
<evidence type="ECO:0000256" key="7">
    <source>
        <dbReference type="NCBIfam" id="TIGR01231"/>
    </source>
</evidence>
<dbReference type="GO" id="GO:0005829">
    <property type="term" value="C:cytosol"/>
    <property type="evidence" value="ECO:0007669"/>
    <property type="project" value="TreeGrafter"/>
</dbReference>
<keyword evidence="11" id="KW-1185">Reference proteome</keyword>
<evidence type="ECO:0000256" key="6">
    <source>
        <dbReference type="ARBA" id="ARBA00022840"/>
    </source>
</evidence>
<dbReference type="InterPro" id="IPR017583">
    <property type="entry name" value="Tagatose/fructose_Pkinase"/>
</dbReference>
<dbReference type="Proteomes" id="UP000006316">
    <property type="component" value="Unassembled WGS sequence"/>
</dbReference>
<evidence type="ECO:0000256" key="2">
    <source>
        <dbReference type="ARBA" id="ARBA00022679"/>
    </source>
</evidence>
<keyword evidence="2 8" id="KW-0808">Transferase</keyword>
<dbReference type="OrthoDB" id="9801219at2"/>
<evidence type="ECO:0000256" key="3">
    <source>
        <dbReference type="ARBA" id="ARBA00022736"/>
    </source>
</evidence>
<dbReference type="GO" id="GO:2001059">
    <property type="term" value="P:D-tagatose 6-phosphate catabolic process"/>
    <property type="evidence" value="ECO:0007669"/>
    <property type="project" value="UniProtKB-UniPathway"/>
</dbReference>
<name>K6CYF0_9BACI</name>
<dbReference type="PROSITE" id="PS00583">
    <property type="entry name" value="PFKB_KINASES_1"/>
    <property type="match status" value="1"/>
</dbReference>
<feature type="domain" description="Carbohydrate kinase PfkB" evidence="9">
    <location>
        <begin position="6"/>
        <end position="292"/>
    </location>
</feature>
<comment type="caution">
    <text evidence="10">The sequence shown here is derived from an EMBL/GenBank/DDBJ whole genome shotgun (WGS) entry which is preliminary data.</text>
</comment>
<evidence type="ECO:0000256" key="5">
    <source>
        <dbReference type="ARBA" id="ARBA00022777"/>
    </source>
</evidence>
<evidence type="ECO:0000256" key="8">
    <source>
        <dbReference type="PIRNR" id="PIRNR000535"/>
    </source>
</evidence>
<evidence type="ECO:0000313" key="10">
    <source>
        <dbReference type="EMBL" id="EKN65257.1"/>
    </source>
</evidence>
<dbReference type="AlphaFoldDB" id="K6CYF0"/>
<dbReference type="EC" id="2.7.1.144" evidence="7 8"/>
<reference evidence="10 11" key="1">
    <citation type="journal article" date="2012" name="Front. Microbiol.">
        <title>Redundancy and modularity in membrane-associated dissimilatory nitrate reduction in Bacillus.</title>
        <authorList>
            <person name="Heylen K."/>
            <person name="Keltjens J."/>
        </authorList>
    </citation>
    <scope>NUCLEOTIDE SEQUENCE [LARGE SCALE GENOMIC DNA]</scope>
    <source>
        <strain evidence="11">LMG 21833T</strain>
    </source>
</reference>
<dbReference type="SUPFAM" id="SSF53613">
    <property type="entry name" value="Ribokinase-like"/>
    <property type="match status" value="1"/>
</dbReference>
<dbReference type="GO" id="GO:0044281">
    <property type="term" value="P:small molecule metabolic process"/>
    <property type="evidence" value="ECO:0007669"/>
    <property type="project" value="UniProtKB-ARBA"/>
</dbReference>
<dbReference type="Pfam" id="PF00294">
    <property type="entry name" value="PfkB"/>
    <property type="match status" value="1"/>
</dbReference>
<keyword evidence="4 8" id="KW-0547">Nucleotide-binding</keyword>
<dbReference type="STRING" id="1117379.BABA_21471"/>
<evidence type="ECO:0000259" key="9">
    <source>
        <dbReference type="Pfam" id="PF00294"/>
    </source>
</evidence>
<dbReference type="Gene3D" id="3.40.1190.20">
    <property type="match status" value="1"/>
</dbReference>
<gene>
    <name evidence="10" type="ORF">BABA_21471</name>
</gene>
<comment type="pathway">
    <text evidence="8">Carbohydrate metabolism; D-tagatose 6-phosphate degradation; D-glyceraldehyde 3-phosphate and glycerone phosphate from D-tagatose 6-phosphate: step 1/2.</text>
</comment>